<comment type="caution">
    <text evidence="3">The sequence shown here is derived from an EMBL/GenBank/DDBJ whole genome shotgun (WGS) entry which is preliminary data.</text>
</comment>
<sequence>MAPFPLIKLAYLAVKQISKPIANSIKRRAKSHPFFRTYICMPPAQFYHWCEVNFRLRLMGLGQAKNVEKLPDKEAIELGGEMLGEFIVFSLACLVVISEYLRGSRKEAAKEEKSKQELGQIQCKISEIAAVTEVQQSQIFDLQKQIDILMEEKIKQQLKNTSGQYVKKLLG</sequence>
<dbReference type="PANTHER" id="PTHR12499:SF0">
    <property type="entry name" value="OPTIC ATROPHY 3 PROTEIN"/>
    <property type="match status" value="1"/>
</dbReference>
<dbReference type="AlphaFoldDB" id="A0AAV2H317"/>
<dbReference type="InterPro" id="IPR010754">
    <property type="entry name" value="OPA3-like"/>
</dbReference>
<keyword evidence="2" id="KW-0175">Coiled coil</keyword>
<evidence type="ECO:0000313" key="3">
    <source>
        <dbReference type="EMBL" id="CAL1527573.1"/>
    </source>
</evidence>
<dbReference type="EMBL" id="CAXITT010000019">
    <property type="protein sequence ID" value="CAL1527573.1"/>
    <property type="molecule type" value="Genomic_DNA"/>
</dbReference>
<dbReference type="PANTHER" id="PTHR12499">
    <property type="entry name" value="OPTIC ATROPHY 3 PROTEIN OPA3"/>
    <property type="match status" value="1"/>
</dbReference>
<gene>
    <name evidence="3" type="ORF">GSLYS_00001743001</name>
</gene>
<evidence type="ECO:0008006" key="5">
    <source>
        <dbReference type="Google" id="ProtNLM"/>
    </source>
</evidence>
<reference evidence="3 4" key="1">
    <citation type="submission" date="2024-04" db="EMBL/GenBank/DDBJ databases">
        <authorList>
            <consortium name="Genoscope - CEA"/>
            <person name="William W."/>
        </authorList>
    </citation>
    <scope>NUCLEOTIDE SEQUENCE [LARGE SCALE GENOMIC DNA]</scope>
</reference>
<proteinExistence type="inferred from homology"/>
<comment type="similarity">
    <text evidence="1">Belongs to the OPA3 family.</text>
</comment>
<evidence type="ECO:0000256" key="2">
    <source>
        <dbReference type="ARBA" id="ARBA00023054"/>
    </source>
</evidence>
<keyword evidence="4" id="KW-1185">Reference proteome</keyword>
<dbReference type="Proteomes" id="UP001497497">
    <property type="component" value="Unassembled WGS sequence"/>
</dbReference>
<dbReference type="GO" id="GO:0019216">
    <property type="term" value="P:regulation of lipid metabolic process"/>
    <property type="evidence" value="ECO:0007669"/>
    <property type="project" value="TreeGrafter"/>
</dbReference>
<name>A0AAV2H317_LYMST</name>
<dbReference type="GO" id="GO:0005739">
    <property type="term" value="C:mitochondrion"/>
    <property type="evidence" value="ECO:0007669"/>
    <property type="project" value="TreeGrafter"/>
</dbReference>
<dbReference type="Pfam" id="PF07047">
    <property type="entry name" value="OPA3"/>
    <property type="match status" value="1"/>
</dbReference>
<evidence type="ECO:0000313" key="4">
    <source>
        <dbReference type="Proteomes" id="UP001497497"/>
    </source>
</evidence>
<accession>A0AAV2H317</accession>
<protein>
    <recommendedName>
        <fullName evidence="5">OPA3-like protein</fullName>
    </recommendedName>
</protein>
<evidence type="ECO:0000256" key="1">
    <source>
        <dbReference type="ARBA" id="ARBA00007584"/>
    </source>
</evidence>
<organism evidence="3 4">
    <name type="scientific">Lymnaea stagnalis</name>
    <name type="common">Great pond snail</name>
    <name type="synonym">Helix stagnalis</name>
    <dbReference type="NCBI Taxonomy" id="6523"/>
    <lineage>
        <taxon>Eukaryota</taxon>
        <taxon>Metazoa</taxon>
        <taxon>Spiralia</taxon>
        <taxon>Lophotrochozoa</taxon>
        <taxon>Mollusca</taxon>
        <taxon>Gastropoda</taxon>
        <taxon>Heterobranchia</taxon>
        <taxon>Euthyneura</taxon>
        <taxon>Panpulmonata</taxon>
        <taxon>Hygrophila</taxon>
        <taxon>Lymnaeoidea</taxon>
        <taxon>Lymnaeidae</taxon>
        <taxon>Lymnaea</taxon>
    </lineage>
</organism>